<keyword evidence="14" id="KW-0411">Iron-sulfur</keyword>
<dbReference type="Gene3D" id="3.30.70.640">
    <property type="entry name" value="Molybdopterin cofactor biosynthesis C (MoaC) domain"/>
    <property type="match status" value="1"/>
</dbReference>
<evidence type="ECO:0000256" key="11">
    <source>
        <dbReference type="ARBA" id="ARBA00022723"/>
    </source>
</evidence>
<evidence type="ECO:0000256" key="19">
    <source>
        <dbReference type="ARBA" id="ARBA00054222"/>
    </source>
</evidence>
<dbReference type="NCBIfam" id="NF006870">
    <property type="entry name" value="PRK09364.1"/>
    <property type="match status" value="1"/>
</dbReference>
<evidence type="ECO:0000256" key="14">
    <source>
        <dbReference type="ARBA" id="ARBA00023014"/>
    </source>
</evidence>
<feature type="domain" description="Radical SAM core" evidence="21">
    <location>
        <begin position="51"/>
        <end position="266"/>
    </location>
</feature>
<dbReference type="RefSeq" id="XP_026275595.1">
    <property type="nucleotide sequence ID" value="XM_026419810.2"/>
</dbReference>
<evidence type="ECO:0000256" key="18">
    <source>
        <dbReference type="ARBA" id="ARBA00048697"/>
    </source>
</evidence>
<keyword evidence="12" id="KW-0547">Nucleotide-binding</keyword>
<dbReference type="FunFam" id="3.20.20.70:FF:000117">
    <property type="entry name" value="molybdenum cofactor biosynthesis protein 1"/>
    <property type="match status" value="1"/>
</dbReference>
<dbReference type="PROSITE" id="PS01305">
    <property type="entry name" value="MOAA_NIFB_PQQE"/>
    <property type="match status" value="1"/>
</dbReference>
<dbReference type="SMART" id="SM00729">
    <property type="entry name" value="Elp3"/>
    <property type="match status" value="1"/>
</dbReference>
<dbReference type="GO" id="GO:0005525">
    <property type="term" value="F:GTP binding"/>
    <property type="evidence" value="ECO:0007669"/>
    <property type="project" value="UniProtKB-KW"/>
</dbReference>
<dbReference type="SFLD" id="SFLDG01383">
    <property type="entry name" value="cyclic_pyranopterin_phosphate"/>
    <property type="match status" value="1"/>
</dbReference>
<dbReference type="OrthoDB" id="429626at2759"/>
<dbReference type="SUPFAM" id="SSF102114">
    <property type="entry name" value="Radical SAM enzymes"/>
    <property type="match status" value="1"/>
</dbReference>
<evidence type="ECO:0000313" key="22">
    <source>
        <dbReference type="Proteomes" id="UP000504606"/>
    </source>
</evidence>
<dbReference type="HAMAP" id="MF_01224_B">
    <property type="entry name" value="MoaC_B"/>
    <property type="match status" value="1"/>
</dbReference>
<dbReference type="GeneID" id="113204591"/>
<dbReference type="InterPro" id="IPR007197">
    <property type="entry name" value="rSAM"/>
</dbReference>
<dbReference type="InterPro" id="IPR040064">
    <property type="entry name" value="MoaA-like"/>
</dbReference>
<evidence type="ECO:0000256" key="20">
    <source>
        <dbReference type="ARBA" id="ARBA00063038"/>
    </source>
</evidence>
<evidence type="ECO:0000256" key="8">
    <source>
        <dbReference type="ARBA" id="ARBA00015273"/>
    </source>
</evidence>
<comment type="similarity">
    <text evidence="4">In the C-terminal section; belongs to the MoaC family.</text>
</comment>
<evidence type="ECO:0000256" key="16">
    <source>
        <dbReference type="ARBA" id="ARBA00023150"/>
    </source>
</evidence>
<protein>
    <recommendedName>
        <fullName evidence="8">Molybdenum cofactor biosynthesis protein 1</fullName>
        <ecNumber evidence="6">4.1.99.22</ecNumber>
        <ecNumber evidence="7">4.6.1.17</ecNumber>
    </recommendedName>
</protein>
<evidence type="ECO:0000256" key="7">
    <source>
        <dbReference type="ARBA" id="ARBA00012575"/>
    </source>
</evidence>
<name>A0A6J1S8M6_FRAOC</name>
<dbReference type="EC" id="4.6.1.17" evidence="7"/>
<dbReference type="GO" id="GO:0051539">
    <property type="term" value="F:4 iron, 4 sulfur cluster binding"/>
    <property type="evidence" value="ECO:0007669"/>
    <property type="project" value="UniProtKB-KW"/>
</dbReference>
<keyword evidence="17" id="KW-0456">Lyase</keyword>
<dbReference type="NCBIfam" id="NF001199">
    <property type="entry name" value="PRK00164.2-1"/>
    <property type="match status" value="1"/>
</dbReference>
<sequence>MKNTYIISSQLSLLKRFLKPFDNVRKSLHLSINDLSKREREAKITDPLTDSFGRYHNYLRISLTERCNLRCTYCMPGDGVSLTPRENLLTTDEIVHLARLFVKQGVDKIRLTGGEPTVRKDVTEIVGRLNELDGLRTIAMTTNGLTLTRQLVNLQKAGLNLLNISLDTLQPARYEQVTRRKGWERVIAGIDLAIQLGFEPVKVNCVVMRGFNDDEISDFARFTLDRKVDVRFIEYMPFTGNGWNDNCMVPFKEMLSVLSKEFPGIEALENEPNDTSKAFKIPGAQGKLGFITSMSKNFCGTCNRIRLTADGNLKVCLFGNAEISLRDALRNNCSEEDLLTMVGLALQRKKKQHAATSWIMHGGMHKYKILGTPKPFVPAIQQETVSTRWFSTTNSSSSLNEDDKFSKEDKAVLTHVDHSGKANMVNVSHKSTSKRSATACGRIFVGAKVCELIRNNNMKKGDVLTVARIAGIQGAKKTSEVIPLCHNIFISSIKVNADIDDETNSVFITATVESEGRTGVEMEALTSVSIAALTIYDMCKAVTHDMLIYDIKLMEKTGGTRGDFRRKSSDTTQ</sequence>
<dbReference type="InterPro" id="IPR047594">
    <property type="entry name" value="MoaC_bact/euk"/>
</dbReference>
<dbReference type="NCBIfam" id="TIGR02666">
    <property type="entry name" value="moaA"/>
    <property type="match status" value="1"/>
</dbReference>
<comment type="similarity">
    <text evidence="5">In the N-terminal section; belongs to the radical SAM superfamily. MoaA family.</text>
</comment>
<evidence type="ECO:0000259" key="21">
    <source>
        <dbReference type="PROSITE" id="PS51918"/>
    </source>
</evidence>
<evidence type="ECO:0000256" key="6">
    <source>
        <dbReference type="ARBA" id="ARBA00012167"/>
    </source>
</evidence>
<dbReference type="PANTHER" id="PTHR22960:SF0">
    <property type="entry name" value="MOLYBDENUM COFACTOR BIOSYNTHESIS PROTEIN 1"/>
    <property type="match status" value="1"/>
</dbReference>
<dbReference type="CDD" id="cd21117">
    <property type="entry name" value="Twitch_MoaA"/>
    <property type="match status" value="1"/>
</dbReference>
<evidence type="ECO:0000256" key="12">
    <source>
        <dbReference type="ARBA" id="ARBA00022741"/>
    </source>
</evidence>
<dbReference type="NCBIfam" id="TIGR00581">
    <property type="entry name" value="moaC"/>
    <property type="match status" value="1"/>
</dbReference>
<evidence type="ECO:0000256" key="5">
    <source>
        <dbReference type="ARBA" id="ARBA00009862"/>
    </source>
</evidence>
<comment type="catalytic activity">
    <reaction evidence="1">
        <text>(8S)-3',8-cyclo-7,8-dihydroguanosine 5'-triphosphate = cyclic pyranopterin phosphate + diphosphate</text>
        <dbReference type="Rhea" id="RHEA:49580"/>
        <dbReference type="ChEBI" id="CHEBI:33019"/>
        <dbReference type="ChEBI" id="CHEBI:59648"/>
        <dbReference type="ChEBI" id="CHEBI:131766"/>
        <dbReference type="EC" id="4.6.1.17"/>
    </reaction>
</comment>
<evidence type="ECO:0000313" key="23">
    <source>
        <dbReference type="RefSeq" id="XP_026275595.1"/>
    </source>
</evidence>
<dbReference type="InterPro" id="IPR002820">
    <property type="entry name" value="Mopterin_CF_biosynth-C_dom"/>
</dbReference>
<dbReference type="SFLD" id="SFLDG01386">
    <property type="entry name" value="main_SPASM_domain-containing"/>
    <property type="match status" value="1"/>
</dbReference>
<dbReference type="PANTHER" id="PTHR22960">
    <property type="entry name" value="MOLYBDOPTERIN COFACTOR SYNTHESIS PROTEIN A"/>
    <property type="match status" value="1"/>
</dbReference>
<dbReference type="PROSITE" id="PS51918">
    <property type="entry name" value="RADICAL_SAM"/>
    <property type="match status" value="1"/>
</dbReference>
<dbReference type="SFLD" id="SFLDG01067">
    <property type="entry name" value="SPASM/twitch_domain_containing"/>
    <property type="match status" value="1"/>
</dbReference>
<comment type="pathway">
    <text evidence="3">Cofactor biosynthesis; molybdopterin biosynthesis.</text>
</comment>
<evidence type="ECO:0000256" key="2">
    <source>
        <dbReference type="ARBA" id="ARBA00001966"/>
    </source>
</evidence>
<dbReference type="InterPro" id="IPR023045">
    <property type="entry name" value="MoaC"/>
</dbReference>
<dbReference type="Pfam" id="PF04055">
    <property type="entry name" value="Radical_SAM"/>
    <property type="match status" value="1"/>
</dbReference>
<keyword evidence="9" id="KW-0004">4Fe-4S</keyword>
<dbReference type="SFLD" id="SFLDS00029">
    <property type="entry name" value="Radical_SAM"/>
    <property type="match status" value="1"/>
</dbReference>
<dbReference type="Pfam" id="PF06463">
    <property type="entry name" value="Mob_synth_C"/>
    <property type="match status" value="1"/>
</dbReference>
<keyword evidence="13" id="KW-0408">Iron</keyword>
<dbReference type="SUPFAM" id="SSF55040">
    <property type="entry name" value="Molybdenum cofactor biosynthesis protein C, MoaC"/>
    <property type="match status" value="1"/>
</dbReference>
<keyword evidence="15" id="KW-0342">GTP-binding</keyword>
<evidence type="ECO:0000256" key="9">
    <source>
        <dbReference type="ARBA" id="ARBA00022485"/>
    </source>
</evidence>
<dbReference type="UniPathway" id="UPA00344"/>
<dbReference type="InterPro" id="IPR013483">
    <property type="entry name" value="MoaA"/>
</dbReference>
<comment type="cofactor">
    <cofactor evidence="2">
        <name>[4Fe-4S] cluster</name>
        <dbReference type="ChEBI" id="CHEBI:49883"/>
    </cofactor>
</comment>
<keyword evidence="22" id="KW-1185">Reference proteome</keyword>
<dbReference type="Pfam" id="PF01967">
    <property type="entry name" value="MoaC"/>
    <property type="match status" value="1"/>
</dbReference>
<evidence type="ECO:0000256" key="10">
    <source>
        <dbReference type="ARBA" id="ARBA00022691"/>
    </source>
</evidence>
<evidence type="ECO:0000256" key="15">
    <source>
        <dbReference type="ARBA" id="ARBA00023134"/>
    </source>
</evidence>
<gene>
    <name evidence="23" type="primary">LOC113204591</name>
</gene>
<evidence type="ECO:0000256" key="4">
    <source>
        <dbReference type="ARBA" id="ARBA00008484"/>
    </source>
</evidence>
<comment type="catalytic activity">
    <reaction evidence="18">
        <text>GTP + AH2 + S-adenosyl-L-methionine = (8S)-3',8-cyclo-7,8-dihydroguanosine 5'-triphosphate + 5'-deoxyadenosine + L-methionine + A + H(+)</text>
        <dbReference type="Rhea" id="RHEA:49576"/>
        <dbReference type="ChEBI" id="CHEBI:13193"/>
        <dbReference type="ChEBI" id="CHEBI:15378"/>
        <dbReference type="ChEBI" id="CHEBI:17319"/>
        <dbReference type="ChEBI" id="CHEBI:17499"/>
        <dbReference type="ChEBI" id="CHEBI:37565"/>
        <dbReference type="ChEBI" id="CHEBI:57844"/>
        <dbReference type="ChEBI" id="CHEBI:59789"/>
        <dbReference type="ChEBI" id="CHEBI:131766"/>
        <dbReference type="EC" id="4.1.99.22"/>
    </reaction>
</comment>
<dbReference type="InterPro" id="IPR000385">
    <property type="entry name" value="MoaA_NifB_PqqE_Fe-S-bd_CS"/>
</dbReference>
<evidence type="ECO:0000256" key="17">
    <source>
        <dbReference type="ARBA" id="ARBA00023239"/>
    </source>
</evidence>
<dbReference type="InterPro" id="IPR010505">
    <property type="entry name" value="MoaA_twitch"/>
</dbReference>
<evidence type="ECO:0000256" key="3">
    <source>
        <dbReference type="ARBA" id="ARBA00005046"/>
    </source>
</evidence>
<dbReference type="GO" id="GO:0061799">
    <property type="term" value="F:cyclic pyranopterin monophosphate synthase activity"/>
    <property type="evidence" value="ECO:0007669"/>
    <property type="project" value="UniProtKB-EC"/>
</dbReference>
<keyword evidence="11" id="KW-0479">Metal-binding</keyword>
<organism evidence="22 23">
    <name type="scientific">Frankliniella occidentalis</name>
    <name type="common">Western flower thrips</name>
    <name type="synonym">Euthrips occidentalis</name>
    <dbReference type="NCBI Taxonomy" id="133901"/>
    <lineage>
        <taxon>Eukaryota</taxon>
        <taxon>Metazoa</taxon>
        <taxon>Ecdysozoa</taxon>
        <taxon>Arthropoda</taxon>
        <taxon>Hexapoda</taxon>
        <taxon>Insecta</taxon>
        <taxon>Pterygota</taxon>
        <taxon>Neoptera</taxon>
        <taxon>Paraneoptera</taxon>
        <taxon>Thysanoptera</taxon>
        <taxon>Terebrantia</taxon>
        <taxon>Thripoidea</taxon>
        <taxon>Thripidae</taxon>
        <taxon>Frankliniella</taxon>
    </lineage>
</organism>
<accession>A0A6J1S8M6</accession>
<keyword evidence="16" id="KW-0501">Molybdenum cofactor biosynthesis</keyword>
<dbReference type="InterPro" id="IPR058240">
    <property type="entry name" value="rSAM_sf"/>
</dbReference>
<dbReference type="InterPro" id="IPR006638">
    <property type="entry name" value="Elp3/MiaA/NifB-like_rSAM"/>
</dbReference>
<dbReference type="InterPro" id="IPR050105">
    <property type="entry name" value="MoCo_biosynth_MoaA/MoaC"/>
</dbReference>
<comment type="subunit">
    <text evidence="20">Isoform MOCS1A and isoform MOCS1B probably form a heterooligomer.</text>
</comment>
<dbReference type="CDD" id="cd01420">
    <property type="entry name" value="MoaC_PE"/>
    <property type="match status" value="1"/>
</dbReference>
<evidence type="ECO:0000256" key="1">
    <source>
        <dbReference type="ARBA" id="ARBA00001637"/>
    </source>
</evidence>
<dbReference type="Proteomes" id="UP000504606">
    <property type="component" value="Unplaced"/>
</dbReference>
<dbReference type="AlphaFoldDB" id="A0A6J1S8M6"/>
<dbReference type="KEGG" id="foc:113204591"/>
<comment type="function">
    <text evidence="19">Isoform MOCS1A and isoform MOCS1B probably form a complex that catalyzes the conversion of 5'-GTP to cyclic pyranopterin monophosphate (cPMP). MOCS1A catalyzes the cyclization of GTP to (8S)-3',8-cyclo-7,8-dihydroguanosine 5'-triphosphate and MOCS1B catalyzes the subsequent conversion of (8S)-3',8-cyclo-7,8-dihydroguanosine 5'-triphosphate to cPMP.</text>
</comment>
<dbReference type="Gene3D" id="3.20.20.70">
    <property type="entry name" value="Aldolase class I"/>
    <property type="match status" value="1"/>
</dbReference>
<proteinExistence type="inferred from homology"/>
<dbReference type="GO" id="GO:0006777">
    <property type="term" value="P:Mo-molybdopterin cofactor biosynthetic process"/>
    <property type="evidence" value="ECO:0007669"/>
    <property type="project" value="UniProtKB-KW"/>
</dbReference>
<dbReference type="CTD" id="4337"/>
<keyword evidence="10" id="KW-0949">S-adenosyl-L-methionine</keyword>
<dbReference type="InterPro" id="IPR036522">
    <property type="entry name" value="MoaC_sf"/>
</dbReference>
<dbReference type="GO" id="GO:0061798">
    <property type="term" value="F:GTP 3',8'-cyclase activity"/>
    <property type="evidence" value="ECO:0007669"/>
    <property type="project" value="UniProtKB-EC"/>
</dbReference>
<dbReference type="EC" id="4.1.99.22" evidence="6"/>
<evidence type="ECO:0000256" key="13">
    <source>
        <dbReference type="ARBA" id="ARBA00023004"/>
    </source>
</evidence>
<reference evidence="23" key="1">
    <citation type="submission" date="2025-08" db="UniProtKB">
        <authorList>
            <consortium name="RefSeq"/>
        </authorList>
    </citation>
    <scope>IDENTIFICATION</scope>
    <source>
        <tissue evidence="23">Whole organism</tissue>
    </source>
</reference>
<dbReference type="HAMAP" id="MF_01225_B">
    <property type="entry name" value="MoaA_B"/>
    <property type="match status" value="1"/>
</dbReference>
<dbReference type="InterPro" id="IPR013785">
    <property type="entry name" value="Aldolase_TIM"/>
</dbReference>
<dbReference type="CDD" id="cd01335">
    <property type="entry name" value="Radical_SAM"/>
    <property type="match status" value="1"/>
</dbReference>
<dbReference type="GO" id="GO:0046872">
    <property type="term" value="F:metal ion binding"/>
    <property type="evidence" value="ECO:0007669"/>
    <property type="project" value="UniProtKB-KW"/>
</dbReference>